<dbReference type="PANTHER" id="PTHR31690">
    <property type="entry name" value="FUCOSE MUTAROTASE"/>
    <property type="match status" value="1"/>
</dbReference>
<evidence type="ECO:0000256" key="1">
    <source>
        <dbReference type="ARBA" id="ARBA00000223"/>
    </source>
</evidence>
<dbReference type="InterPro" id="IPR023750">
    <property type="entry name" value="RbsD-like_sf"/>
</dbReference>
<dbReference type="Gene3D" id="3.40.1650.10">
    <property type="entry name" value="RbsD-like domain"/>
    <property type="match status" value="1"/>
</dbReference>
<evidence type="ECO:0000313" key="4">
    <source>
        <dbReference type="EMBL" id="MFD0982759.1"/>
    </source>
</evidence>
<comment type="catalytic activity">
    <reaction evidence="3">
        <text>alpha-L-fucose = beta-L-fucose</text>
        <dbReference type="Rhea" id="RHEA:25580"/>
        <dbReference type="ChEBI" id="CHEBI:42548"/>
        <dbReference type="ChEBI" id="CHEBI:42589"/>
        <dbReference type="EC" id="5.1.3.29"/>
    </reaction>
</comment>
<dbReference type="SUPFAM" id="SSF102546">
    <property type="entry name" value="RbsD-like"/>
    <property type="match status" value="1"/>
</dbReference>
<name>A0ABW3IXN8_9RHOB</name>
<proteinExistence type="predicted"/>
<organism evidence="4 5">
    <name type="scientific">Tropicimonas aquimaris</name>
    <dbReference type="NCBI Taxonomy" id="914152"/>
    <lineage>
        <taxon>Bacteria</taxon>
        <taxon>Pseudomonadati</taxon>
        <taxon>Pseudomonadota</taxon>
        <taxon>Alphaproteobacteria</taxon>
        <taxon>Rhodobacterales</taxon>
        <taxon>Roseobacteraceae</taxon>
        <taxon>Tropicimonas</taxon>
    </lineage>
</organism>
<comment type="catalytic activity">
    <reaction evidence="1">
        <text>beta-D-ribopyranose = beta-D-ribofuranose</text>
        <dbReference type="Rhea" id="RHEA:25432"/>
        <dbReference type="ChEBI" id="CHEBI:27476"/>
        <dbReference type="ChEBI" id="CHEBI:47002"/>
        <dbReference type="EC" id="5.4.99.62"/>
    </reaction>
</comment>
<reference evidence="5" key="1">
    <citation type="journal article" date="2019" name="Int. J. Syst. Evol. Microbiol.">
        <title>The Global Catalogue of Microorganisms (GCM) 10K type strain sequencing project: providing services to taxonomists for standard genome sequencing and annotation.</title>
        <authorList>
            <consortium name="The Broad Institute Genomics Platform"/>
            <consortium name="The Broad Institute Genome Sequencing Center for Infectious Disease"/>
            <person name="Wu L."/>
            <person name="Ma J."/>
        </authorList>
    </citation>
    <scope>NUCLEOTIDE SEQUENCE [LARGE SCALE GENOMIC DNA]</scope>
    <source>
        <strain evidence="5">CCUG 60524</strain>
    </source>
</reference>
<dbReference type="Pfam" id="PF05025">
    <property type="entry name" value="RbsD_FucU"/>
    <property type="match status" value="1"/>
</dbReference>
<evidence type="ECO:0000256" key="3">
    <source>
        <dbReference type="ARBA" id="ARBA00036324"/>
    </source>
</evidence>
<comment type="caution">
    <text evidence="4">The sequence shown here is derived from an EMBL/GenBank/DDBJ whole genome shotgun (WGS) entry which is preliminary data.</text>
</comment>
<dbReference type="PANTHER" id="PTHR31690:SF4">
    <property type="entry name" value="FUCOSE MUTAROTASE"/>
    <property type="match status" value="1"/>
</dbReference>
<dbReference type="InterPro" id="IPR007721">
    <property type="entry name" value="RbsD_FucU"/>
</dbReference>
<sequence length="143" mass="15332">MLIGLDPVLSPDMLRVLRAMGHGDVIAVVDANFPADACAKRLVRADGLSATRVLQAILSIMPLDHMSDPAAFSMEVVGDPAAVPPAVADFQETIDSTADTPSRIGPVERFAFYEKARDAYAIVQTGERRLYGNILLVKGVIQP</sequence>
<dbReference type="RefSeq" id="WP_386079191.1">
    <property type="nucleotide sequence ID" value="NZ_JBHTJT010000060.1"/>
</dbReference>
<keyword evidence="5" id="KW-1185">Reference proteome</keyword>
<protein>
    <submittedName>
        <fullName evidence="4">RbsD/FucU family protein</fullName>
    </submittedName>
</protein>
<dbReference type="EMBL" id="JBHTJT010000060">
    <property type="protein sequence ID" value="MFD0982759.1"/>
    <property type="molecule type" value="Genomic_DNA"/>
</dbReference>
<keyword evidence="2" id="KW-0413">Isomerase</keyword>
<gene>
    <name evidence="4" type="ORF">ACFQ2S_24290</name>
</gene>
<accession>A0ABW3IXN8</accession>
<dbReference type="Proteomes" id="UP001597108">
    <property type="component" value="Unassembled WGS sequence"/>
</dbReference>
<evidence type="ECO:0000313" key="5">
    <source>
        <dbReference type="Proteomes" id="UP001597108"/>
    </source>
</evidence>
<dbReference type="InterPro" id="IPR050443">
    <property type="entry name" value="RbsD/FucU_mutarotase"/>
</dbReference>
<evidence type="ECO:0000256" key="2">
    <source>
        <dbReference type="ARBA" id="ARBA00023235"/>
    </source>
</evidence>